<dbReference type="EMBL" id="VFOK01000001">
    <property type="protein sequence ID" value="TQL33765.1"/>
    <property type="molecule type" value="Genomic_DNA"/>
</dbReference>
<dbReference type="Pfam" id="PF21645">
    <property type="entry name" value="FakA-like_M"/>
    <property type="match status" value="1"/>
</dbReference>
<evidence type="ECO:0000313" key="2">
    <source>
        <dbReference type="EMBL" id="TQL33765.1"/>
    </source>
</evidence>
<dbReference type="PROSITE" id="PS51480">
    <property type="entry name" value="DHAL"/>
    <property type="match status" value="1"/>
</dbReference>
<dbReference type="SUPFAM" id="SSF101473">
    <property type="entry name" value="DhaL-like"/>
    <property type="match status" value="1"/>
</dbReference>
<dbReference type="InterPro" id="IPR036117">
    <property type="entry name" value="DhaL_dom_sf"/>
</dbReference>
<dbReference type="RefSeq" id="WP_170206836.1">
    <property type="nucleotide sequence ID" value="NZ_CAJTBP010000001.1"/>
</dbReference>
<reference evidence="2 3" key="1">
    <citation type="submission" date="2019-06" db="EMBL/GenBank/DDBJ databases">
        <title>Sequencing the genomes of 1000 actinobacteria strains.</title>
        <authorList>
            <person name="Klenk H.-P."/>
        </authorList>
    </citation>
    <scope>NUCLEOTIDE SEQUENCE [LARGE SCALE GENOMIC DNA]</scope>
    <source>
        <strain evidence="2 3">DSM 24617</strain>
    </source>
</reference>
<dbReference type="GO" id="GO:0006071">
    <property type="term" value="P:glycerol metabolic process"/>
    <property type="evidence" value="ECO:0007669"/>
    <property type="project" value="InterPro"/>
</dbReference>
<dbReference type="Gene3D" id="1.25.40.340">
    <property type="match status" value="1"/>
</dbReference>
<dbReference type="Proteomes" id="UP000318336">
    <property type="component" value="Unassembled WGS sequence"/>
</dbReference>
<organism evidence="2 3">
    <name type="scientific">Barrientosiimonas humi</name>
    <dbReference type="NCBI Taxonomy" id="999931"/>
    <lineage>
        <taxon>Bacteria</taxon>
        <taxon>Bacillati</taxon>
        <taxon>Actinomycetota</taxon>
        <taxon>Actinomycetes</taxon>
        <taxon>Micrococcales</taxon>
        <taxon>Dermacoccaceae</taxon>
        <taxon>Barrientosiimonas</taxon>
    </lineage>
</organism>
<comment type="caution">
    <text evidence="2">The sequence shown here is derived from an EMBL/GenBank/DDBJ whole genome shotgun (WGS) entry which is preliminary data.</text>
</comment>
<dbReference type="SMART" id="SM01121">
    <property type="entry name" value="Dak1_2"/>
    <property type="match status" value="1"/>
</dbReference>
<dbReference type="InterPro" id="IPR033470">
    <property type="entry name" value="FakA-like_C"/>
</dbReference>
<sequence length="509" mass="51768">MAVLSELDLAALRRWLVAARTDLATHAAALDRLNVFPVPDGDTGTNLRVTVQQAVRLLAAADATSLTEAAAVLARAMLVSARGNSGVILSQLVRGLASVVEETGGRPLDGPALTAALRAASDLAWSGVARPVEGTILSVARAAAEGAEAVGGGSLDDVTQGAVDAARSALQSTPRQLETLREAGVVDAGGAGYLLVLEALLRVVRGEHGLADPDRPAAWLPATGAARAVPAQGLGAHADSGGPAYEVMYLLDDTDDERARSLSAQLESIGDSVVIAGGPALFSVHVHTDDIAAALEAGASNGRPHRFAVTRFADQPGLGAEPCPGDAPRAGDDDVRLAAVVSGAGLADRVRQRGGTPVEAGDSALLEEVVGAPPVVVVCDSPETRRAAERAAAGREGVTVGCDDPVTLLAALDLLERDRRAKPLDQQLDDLEGEIAVLSYPDPFDLAVARAELTDALAGAELVSVVAGAALRSEELRAVVDLVGAVAEYAEVTVLESGAAQPALAVGCE</sequence>
<evidence type="ECO:0000313" key="3">
    <source>
        <dbReference type="Proteomes" id="UP000318336"/>
    </source>
</evidence>
<dbReference type="InterPro" id="IPR050270">
    <property type="entry name" value="DegV_domain_contain"/>
</dbReference>
<accession>A0A542XD83</accession>
<gene>
    <name evidence="2" type="ORF">FB554_1916</name>
</gene>
<dbReference type="Pfam" id="PF02734">
    <property type="entry name" value="Dak2"/>
    <property type="match status" value="1"/>
</dbReference>
<protein>
    <recommendedName>
        <fullName evidence="1">DhaL domain-containing protein</fullName>
    </recommendedName>
</protein>
<proteinExistence type="predicted"/>
<dbReference type="InterPro" id="IPR004007">
    <property type="entry name" value="DhaL_dom"/>
</dbReference>
<name>A0A542XD83_9MICO</name>
<dbReference type="InterPro" id="IPR048394">
    <property type="entry name" value="FakA-like_M"/>
</dbReference>
<dbReference type="GO" id="GO:0004371">
    <property type="term" value="F:glycerone kinase activity"/>
    <property type="evidence" value="ECO:0007669"/>
    <property type="project" value="InterPro"/>
</dbReference>
<keyword evidence="3" id="KW-1185">Reference proteome</keyword>
<dbReference type="AlphaFoldDB" id="A0A542XD83"/>
<evidence type="ECO:0000259" key="1">
    <source>
        <dbReference type="PROSITE" id="PS51480"/>
    </source>
</evidence>
<dbReference type="PANTHER" id="PTHR33434">
    <property type="entry name" value="DEGV DOMAIN-CONTAINING PROTEIN DR_1986-RELATED"/>
    <property type="match status" value="1"/>
</dbReference>
<dbReference type="PANTHER" id="PTHR33434:SF4">
    <property type="entry name" value="PHOSPHATASE PROTEIN"/>
    <property type="match status" value="1"/>
</dbReference>
<dbReference type="SMART" id="SM01120">
    <property type="entry name" value="Dak2"/>
    <property type="match status" value="1"/>
</dbReference>
<feature type="domain" description="DhaL" evidence="1">
    <location>
        <begin position="10"/>
        <end position="202"/>
    </location>
</feature>